<feature type="transmembrane region" description="Helical" evidence="8">
    <location>
        <begin position="21"/>
        <end position="44"/>
    </location>
</feature>
<organism evidence="9 13">
    <name type="scientific">Candidatus Iainarchaeum sp</name>
    <dbReference type="NCBI Taxonomy" id="3101447"/>
    <lineage>
        <taxon>Archaea</taxon>
        <taxon>Candidatus Iainarchaeota</taxon>
        <taxon>Candidatus Iainarchaeia</taxon>
        <taxon>Candidatus Iainarchaeales</taxon>
        <taxon>Candidatus Iainarchaeaceae</taxon>
        <taxon>Candidatus Iainarchaeum</taxon>
    </lineage>
</organism>
<reference evidence="11" key="2">
    <citation type="submission" date="2021-03" db="EMBL/GenBank/DDBJ databases">
        <authorList>
            <person name="Jaffe A."/>
        </authorList>
    </citation>
    <scope>NUCLEOTIDE SEQUENCE</scope>
    <source>
        <strain evidence="11">RIFCSPLOWO2_01_FULL_43_13</strain>
    </source>
</reference>
<dbReference type="EMBL" id="DUFJ01000076">
    <property type="protein sequence ID" value="HIH33306.1"/>
    <property type="molecule type" value="Genomic_DNA"/>
</dbReference>
<proteinExistence type="predicted"/>
<dbReference type="Proteomes" id="UP000590964">
    <property type="component" value="Unassembled WGS sequence"/>
</dbReference>
<keyword evidence="2" id="KW-1003">Cell membrane</keyword>
<reference evidence="11" key="3">
    <citation type="submission" date="2021-05" db="EMBL/GenBank/DDBJ databases">
        <title>Protein family content uncovers lineage relationships and bacterial pathway maintenance mechanisms in DPANN archaea.</title>
        <authorList>
            <person name="Castelle C.J."/>
            <person name="Meheust R."/>
            <person name="Jaffe A.L."/>
            <person name="Seitz K."/>
            <person name="Gong X."/>
            <person name="Baker B.J."/>
            <person name="Banfield J.F."/>
        </authorList>
    </citation>
    <scope>NUCLEOTIDE SEQUENCE</scope>
    <source>
        <strain evidence="11">RIFCSPLOWO2_01_FULL_43_13</strain>
    </source>
</reference>
<dbReference type="Pfam" id="PF09721">
    <property type="entry name" value="Exosortase_EpsH"/>
    <property type="match status" value="1"/>
</dbReference>
<keyword evidence="4 8" id="KW-0812">Transmembrane</keyword>
<dbReference type="Proteomes" id="UP000527315">
    <property type="component" value="Unassembled WGS sequence"/>
</dbReference>
<reference evidence="12 13" key="1">
    <citation type="journal article" date="2020" name="bioRxiv">
        <title>A rank-normalized archaeal taxonomy based on genome phylogeny resolves widespread incomplete and uneven classifications.</title>
        <authorList>
            <person name="Rinke C."/>
            <person name="Chuvochina M."/>
            <person name="Mussig A.J."/>
            <person name="Chaumeil P.-A."/>
            <person name="Waite D.W."/>
            <person name="Whitman W.B."/>
            <person name="Parks D.H."/>
            <person name="Hugenholtz P."/>
        </authorList>
    </citation>
    <scope>NUCLEOTIDE SEQUENCE [LARGE SCALE GENOMIC DNA]</scope>
</reference>
<sequence>MSKSKKQKFGSNGKKEALKGLKFLAAWLLAFAVLYYGAIAVFGWNGIEGFTAAGAEKILNSFTPSKTSVDFNAEPVVLNVEGKQILISELCTGLLETALLAAAIIASIGIEWRKRIFGAIAAIAFGMAFNQLRIFASIMQILNTDLEFAELTHDLFFRLSLLIVIAGFYYLWFRKAAKGRLTKTRED</sequence>
<evidence type="ECO:0000256" key="7">
    <source>
        <dbReference type="ARBA" id="ARBA00023136"/>
    </source>
</evidence>
<evidence type="ECO:0000313" key="13">
    <source>
        <dbReference type="Proteomes" id="UP000590964"/>
    </source>
</evidence>
<accession>A0A7J4JVL7</accession>
<evidence type="ECO:0000256" key="4">
    <source>
        <dbReference type="ARBA" id="ARBA00022692"/>
    </source>
</evidence>
<dbReference type="EMBL" id="JAGVWB010000006">
    <property type="protein sequence ID" value="MBS3057978.1"/>
    <property type="molecule type" value="Genomic_DNA"/>
</dbReference>
<evidence type="ECO:0000256" key="6">
    <source>
        <dbReference type="ARBA" id="ARBA00022989"/>
    </source>
</evidence>
<evidence type="ECO:0000313" key="9">
    <source>
        <dbReference type="EMBL" id="HIH21822.1"/>
    </source>
</evidence>
<feature type="transmembrane region" description="Helical" evidence="8">
    <location>
        <begin position="85"/>
        <end position="109"/>
    </location>
</feature>
<keyword evidence="3" id="KW-0645">Protease</keyword>
<evidence type="ECO:0000313" key="11">
    <source>
        <dbReference type="EMBL" id="MBS3057978.1"/>
    </source>
</evidence>
<dbReference type="NCBIfam" id="TIGR04178">
    <property type="entry name" value="exo_archaeo"/>
    <property type="match status" value="1"/>
</dbReference>
<protein>
    <submittedName>
        <fullName evidence="9">Exosortase/archaeosortase family protein</fullName>
    </submittedName>
</protein>
<dbReference type="GO" id="GO:0008233">
    <property type="term" value="F:peptidase activity"/>
    <property type="evidence" value="ECO:0007669"/>
    <property type="project" value="UniProtKB-KW"/>
</dbReference>
<comment type="caution">
    <text evidence="9">The sequence shown here is derived from an EMBL/GenBank/DDBJ whole genome shotgun (WGS) entry which is preliminary data.</text>
</comment>
<evidence type="ECO:0000256" key="5">
    <source>
        <dbReference type="ARBA" id="ARBA00022801"/>
    </source>
</evidence>
<feature type="transmembrane region" description="Helical" evidence="8">
    <location>
        <begin position="155"/>
        <end position="173"/>
    </location>
</feature>
<keyword evidence="5" id="KW-0378">Hydrolase</keyword>
<keyword evidence="6 8" id="KW-1133">Transmembrane helix</keyword>
<feature type="transmembrane region" description="Helical" evidence="8">
    <location>
        <begin position="116"/>
        <end position="135"/>
    </location>
</feature>
<evidence type="ECO:0000256" key="8">
    <source>
        <dbReference type="SAM" id="Phobius"/>
    </source>
</evidence>
<comment type="subcellular location">
    <subcellularLocation>
        <location evidence="1">Cell membrane</location>
        <topology evidence="1">Multi-pass membrane protein</topology>
    </subcellularLocation>
</comment>
<evidence type="ECO:0000256" key="2">
    <source>
        <dbReference type="ARBA" id="ARBA00022475"/>
    </source>
</evidence>
<evidence type="ECO:0000313" key="10">
    <source>
        <dbReference type="EMBL" id="HIH33306.1"/>
    </source>
</evidence>
<name>A0A7J4JVL7_9ARCH</name>
<dbReference type="GO" id="GO:0005886">
    <property type="term" value="C:plasma membrane"/>
    <property type="evidence" value="ECO:0007669"/>
    <property type="project" value="UniProtKB-SubCell"/>
</dbReference>
<dbReference type="InterPro" id="IPR026392">
    <property type="entry name" value="Exo/Archaeosortase_dom"/>
</dbReference>
<dbReference type="AlphaFoldDB" id="A0A7J4JVL7"/>
<evidence type="ECO:0000313" key="12">
    <source>
        <dbReference type="Proteomes" id="UP000527315"/>
    </source>
</evidence>
<evidence type="ECO:0000256" key="1">
    <source>
        <dbReference type="ARBA" id="ARBA00004651"/>
    </source>
</evidence>
<dbReference type="InterPro" id="IPR019127">
    <property type="entry name" value="Exosortase"/>
</dbReference>
<gene>
    <name evidence="9" type="ORF">HA222_04160</name>
    <name evidence="10" type="ORF">HA227_03560</name>
    <name evidence="11" type="ORF">J4478_01085</name>
</gene>
<dbReference type="EMBL" id="DUFW01000074">
    <property type="protein sequence ID" value="HIH21822.1"/>
    <property type="molecule type" value="Genomic_DNA"/>
</dbReference>
<dbReference type="Proteomes" id="UP000680185">
    <property type="component" value="Unassembled WGS sequence"/>
</dbReference>
<keyword evidence="7 8" id="KW-0472">Membrane</keyword>
<evidence type="ECO:0000256" key="3">
    <source>
        <dbReference type="ARBA" id="ARBA00022670"/>
    </source>
</evidence>
<dbReference type="GO" id="GO:0006508">
    <property type="term" value="P:proteolysis"/>
    <property type="evidence" value="ECO:0007669"/>
    <property type="project" value="UniProtKB-KW"/>
</dbReference>